<dbReference type="NCBIfam" id="TIGR00152">
    <property type="entry name" value="dephospho-CoA kinase"/>
    <property type="match status" value="1"/>
</dbReference>
<dbReference type="PRINTS" id="PR00988">
    <property type="entry name" value="URIDINKINASE"/>
</dbReference>
<dbReference type="HAMAP" id="MF_00376">
    <property type="entry name" value="Dephospho_CoA_kinase"/>
    <property type="match status" value="1"/>
</dbReference>
<dbReference type="CDD" id="cd02022">
    <property type="entry name" value="DPCK"/>
    <property type="match status" value="1"/>
</dbReference>
<comment type="function">
    <text evidence="5">Catalyzes the phosphorylation of the 3'-hydroxyl group of dephosphocoenzyme A to form coenzyme A.</text>
</comment>
<feature type="binding site" evidence="5">
    <location>
        <begin position="19"/>
        <end position="24"/>
    </location>
    <ligand>
        <name>ATP</name>
        <dbReference type="ChEBI" id="CHEBI:30616"/>
    </ligand>
</feature>
<sequence length="212" mass="23120">MNQTTTTTPLVIGLTGGIGSGKTTVANGFAALGIELVDADQVARELVQPNSPALAHIVAHFGAEVLQADGQLDRAALRSRVFSQPAAKEWLNQLLHPLIRQEMQRQLASARSPYVLFVAPLLLENQLQDRVDRVLVVDIPEPLQLQRTLQRDGGSEQQIAAIMAAQISRTERLAAADDVIDNSAAPEQLSARIAQLHRDYLQLANQRAFKKP</sequence>
<accession>A0ABU7J2Z9</accession>
<keyword evidence="5 7" id="KW-0808">Transferase</keyword>
<keyword evidence="2 5" id="KW-0547">Nucleotide-binding</keyword>
<dbReference type="PANTHER" id="PTHR10695:SF46">
    <property type="entry name" value="BIFUNCTIONAL COENZYME A SYNTHASE-RELATED"/>
    <property type="match status" value="1"/>
</dbReference>
<dbReference type="GO" id="GO:0004140">
    <property type="term" value="F:dephospho-CoA kinase activity"/>
    <property type="evidence" value="ECO:0007669"/>
    <property type="project" value="UniProtKB-EC"/>
</dbReference>
<evidence type="ECO:0000256" key="1">
    <source>
        <dbReference type="ARBA" id="ARBA00009018"/>
    </source>
</evidence>
<evidence type="ECO:0000313" key="8">
    <source>
        <dbReference type="Proteomes" id="UP001336314"/>
    </source>
</evidence>
<gene>
    <name evidence="5 7" type="primary">coaE</name>
    <name evidence="7" type="ORF">QWY20_05350</name>
</gene>
<proteinExistence type="inferred from homology"/>
<dbReference type="PANTHER" id="PTHR10695">
    <property type="entry name" value="DEPHOSPHO-COA KINASE-RELATED"/>
    <property type="match status" value="1"/>
</dbReference>
<dbReference type="Gene3D" id="3.40.50.300">
    <property type="entry name" value="P-loop containing nucleotide triphosphate hydrolases"/>
    <property type="match status" value="1"/>
</dbReference>
<keyword evidence="4 5" id="KW-0173">Coenzyme A biosynthesis</keyword>
<comment type="subcellular location">
    <subcellularLocation>
        <location evidence="5">Cytoplasm</location>
    </subcellularLocation>
</comment>
<evidence type="ECO:0000256" key="2">
    <source>
        <dbReference type="ARBA" id="ARBA00022741"/>
    </source>
</evidence>
<keyword evidence="8" id="KW-1185">Reference proteome</keyword>
<organism evidence="7 8">
    <name type="scientific">Alkalimonas cellulosilytica</name>
    <dbReference type="NCBI Taxonomy" id="3058395"/>
    <lineage>
        <taxon>Bacteria</taxon>
        <taxon>Pseudomonadati</taxon>
        <taxon>Pseudomonadota</taxon>
        <taxon>Gammaproteobacteria</taxon>
        <taxon>Alkalimonas</taxon>
    </lineage>
</organism>
<comment type="caution">
    <text evidence="7">The sequence shown here is derived from an EMBL/GenBank/DDBJ whole genome shotgun (WGS) entry which is preliminary data.</text>
</comment>
<evidence type="ECO:0000256" key="3">
    <source>
        <dbReference type="ARBA" id="ARBA00022840"/>
    </source>
</evidence>
<comment type="similarity">
    <text evidence="1 5">Belongs to the CoaE family.</text>
</comment>
<evidence type="ECO:0000256" key="4">
    <source>
        <dbReference type="ARBA" id="ARBA00022993"/>
    </source>
</evidence>
<dbReference type="RefSeq" id="WP_330128004.1">
    <property type="nucleotide sequence ID" value="NZ_JAUHLI010000004.1"/>
</dbReference>
<dbReference type="SUPFAM" id="SSF52540">
    <property type="entry name" value="P-loop containing nucleoside triphosphate hydrolases"/>
    <property type="match status" value="1"/>
</dbReference>
<dbReference type="InterPro" id="IPR001977">
    <property type="entry name" value="Depp_CoAkinase"/>
</dbReference>
<dbReference type="Pfam" id="PF01121">
    <property type="entry name" value="CoaE"/>
    <property type="match status" value="1"/>
</dbReference>
<dbReference type="InterPro" id="IPR027417">
    <property type="entry name" value="P-loop_NTPase"/>
</dbReference>
<comment type="pathway">
    <text evidence="5">Cofactor biosynthesis; coenzyme A biosynthesis; CoA from (R)-pantothenate: step 5/5.</text>
</comment>
<name>A0ABU7J2Z9_9GAMM</name>
<protein>
    <recommendedName>
        <fullName evidence="5 6">Dephospho-CoA kinase</fullName>
        <ecNumber evidence="5 6">2.7.1.24</ecNumber>
    </recommendedName>
    <alternativeName>
        <fullName evidence="5">Dephosphocoenzyme A kinase</fullName>
    </alternativeName>
</protein>
<reference evidence="7 8" key="1">
    <citation type="submission" date="2023-07" db="EMBL/GenBank/DDBJ databases">
        <title>Alkalimonas sp., MEB108 novel, alkaliphilic bacterium isolated from Lonar Lake, India.</title>
        <authorList>
            <person name="Joshi A."/>
            <person name="Thite S."/>
        </authorList>
    </citation>
    <scope>NUCLEOTIDE SEQUENCE [LARGE SCALE GENOMIC DNA]</scope>
    <source>
        <strain evidence="7 8">MEB108</strain>
    </source>
</reference>
<dbReference type="Proteomes" id="UP001336314">
    <property type="component" value="Unassembled WGS sequence"/>
</dbReference>
<dbReference type="PROSITE" id="PS51219">
    <property type="entry name" value="DPCK"/>
    <property type="match status" value="1"/>
</dbReference>
<dbReference type="EMBL" id="JAUHLI010000004">
    <property type="protein sequence ID" value="MEE2000871.1"/>
    <property type="molecule type" value="Genomic_DNA"/>
</dbReference>
<evidence type="ECO:0000256" key="6">
    <source>
        <dbReference type="NCBIfam" id="TIGR00152"/>
    </source>
</evidence>
<evidence type="ECO:0000313" key="7">
    <source>
        <dbReference type="EMBL" id="MEE2000871.1"/>
    </source>
</evidence>
<keyword evidence="5" id="KW-0963">Cytoplasm</keyword>
<keyword evidence="5 7" id="KW-0418">Kinase</keyword>
<comment type="catalytic activity">
    <reaction evidence="5">
        <text>3'-dephospho-CoA + ATP = ADP + CoA + H(+)</text>
        <dbReference type="Rhea" id="RHEA:18245"/>
        <dbReference type="ChEBI" id="CHEBI:15378"/>
        <dbReference type="ChEBI" id="CHEBI:30616"/>
        <dbReference type="ChEBI" id="CHEBI:57287"/>
        <dbReference type="ChEBI" id="CHEBI:57328"/>
        <dbReference type="ChEBI" id="CHEBI:456216"/>
        <dbReference type="EC" id="2.7.1.24"/>
    </reaction>
</comment>
<dbReference type="EC" id="2.7.1.24" evidence="5 6"/>
<evidence type="ECO:0000256" key="5">
    <source>
        <dbReference type="HAMAP-Rule" id="MF_00376"/>
    </source>
</evidence>
<keyword evidence="3 5" id="KW-0067">ATP-binding</keyword>